<dbReference type="InterPro" id="IPR050388">
    <property type="entry name" value="ABC_Ni/Peptide_Import"/>
</dbReference>
<dbReference type="RefSeq" id="WP_008723769.1">
    <property type="nucleotide sequence ID" value="NZ_JBBMFM010000034.1"/>
</dbReference>
<dbReference type="Gene3D" id="3.40.50.300">
    <property type="entry name" value="P-loop containing nucleotide triphosphate hydrolases"/>
    <property type="match status" value="2"/>
</dbReference>
<evidence type="ECO:0000313" key="9">
    <source>
        <dbReference type="EMBL" id="MEQ2425514.1"/>
    </source>
</evidence>
<dbReference type="NCBIfam" id="NF007739">
    <property type="entry name" value="PRK10419.1"/>
    <property type="match status" value="2"/>
</dbReference>
<dbReference type="EMBL" id="JBBMFM010000034">
    <property type="protein sequence ID" value="MEQ2425514.1"/>
    <property type="molecule type" value="Genomic_DNA"/>
</dbReference>
<comment type="caution">
    <text evidence="9">The sequence shown here is derived from an EMBL/GenBank/DDBJ whole genome shotgun (WGS) entry which is preliminary data.</text>
</comment>
<dbReference type="Pfam" id="PF00005">
    <property type="entry name" value="ABC_tran"/>
    <property type="match status" value="2"/>
</dbReference>
<feature type="domain" description="ABC transporter" evidence="8">
    <location>
        <begin position="355"/>
        <end position="606"/>
    </location>
</feature>
<dbReference type="CDD" id="cd03257">
    <property type="entry name" value="ABC_NikE_OppD_transporters"/>
    <property type="match status" value="2"/>
</dbReference>
<dbReference type="PROSITE" id="PS50893">
    <property type="entry name" value="ABC_TRANSPORTER_2"/>
    <property type="match status" value="2"/>
</dbReference>
<keyword evidence="7" id="KW-0472">Membrane</keyword>
<dbReference type="GO" id="GO:0005524">
    <property type="term" value="F:ATP binding"/>
    <property type="evidence" value="ECO:0007669"/>
    <property type="project" value="UniProtKB-KW"/>
</dbReference>
<dbReference type="Pfam" id="PF08352">
    <property type="entry name" value="oligo_HPY"/>
    <property type="match status" value="2"/>
</dbReference>
<keyword evidence="6 9" id="KW-0067">ATP-binding</keyword>
<feature type="domain" description="ABC transporter" evidence="8">
    <location>
        <begin position="6"/>
        <end position="259"/>
    </location>
</feature>
<dbReference type="NCBIfam" id="NF008453">
    <property type="entry name" value="PRK11308.1"/>
    <property type="match status" value="2"/>
</dbReference>
<dbReference type="PANTHER" id="PTHR43297">
    <property type="entry name" value="OLIGOPEPTIDE TRANSPORT ATP-BINDING PROTEIN APPD"/>
    <property type="match status" value="1"/>
</dbReference>
<keyword evidence="3" id="KW-0813">Transport</keyword>
<comment type="subcellular location">
    <subcellularLocation>
        <location evidence="1">Cell membrane</location>
        <topology evidence="1">Peripheral membrane protein</topology>
    </subcellularLocation>
</comment>
<protein>
    <submittedName>
        <fullName evidence="9">ABC transporter ATP-binding protein</fullName>
    </submittedName>
</protein>
<keyword evidence="5" id="KW-0547">Nucleotide-binding</keyword>
<comment type="similarity">
    <text evidence="2">Belongs to the ABC transporter superfamily.</text>
</comment>
<dbReference type="NCBIfam" id="TIGR01727">
    <property type="entry name" value="oligo_HPY"/>
    <property type="match status" value="2"/>
</dbReference>
<evidence type="ECO:0000256" key="5">
    <source>
        <dbReference type="ARBA" id="ARBA00022741"/>
    </source>
</evidence>
<dbReference type="InterPro" id="IPR003593">
    <property type="entry name" value="AAA+_ATPase"/>
</dbReference>
<sequence>MPEKLLEVNHLRTSFFTAEGEVKSVSDVSYYVNRGEVIAIVGESGCGKSVTQMSVMQLVQTPPGRIIGGEVMFDGKSLLEYDAKSKEMRAIRGAGISMIFQEPMTSLNPVLTVGEQLSDVICTHSHLSKKEAWKKGIEALAAVGIPEPEARMRCYPFEMSGGMRQRVMIAISVACDSKLIIADEPTTALDVTTQAQVMDLLIDMVHKYNKSLIIITHNLGLVTRYAQRVYVMYAGKIVESGTTEKILTHPEHPYTLGLLKSVPRLQDDKDEELVPIMGAPPVLSKLPQECAFLPRCVYACDTCRKEKCPELRQVGDGHFVACHINVRENGTGAAGTPKASGTVREDAGEKGEILLKIEGLKMHFPVTKGVFGVHAGTVKAVDDISFTIRKGETFGLVGESGCGKTTTGKCILGINQPTDGSIYYKGRQIAGISAREFAPYRREIQLIFQDPYSSLDPRNSVYSILREAIICDGVSKTQKEISDRIHELLRIVDLDPGMSQRFPHEMSGGQRQRLGIARALACNPEVIVCDEPVSALDVSIQAQIINLFKKIQRELGITYLFVAHDLAVVRHISDNIGVMYLGHLVEVTKSSDLYANPIHPYTQALLSAVPITDYYEEQKRERIILQGEVPSPMNMPKGCPFHPRCAYATEQCRKEVPRLREAGGGHLVACHCAVH</sequence>
<name>A0ABV1D530_9FIRM</name>
<evidence type="ECO:0000256" key="2">
    <source>
        <dbReference type="ARBA" id="ARBA00005417"/>
    </source>
</evidence>
<dbReference type="Proteomes" id="UP001454086">
    <property type="component" value="Unassembled WGS sequence"/>
</dbReference>
<dbReference type="InterPro" id="IPR027417">
    <property type="entry name" value="P-loop_NTPase"/>
</dbReference>
<keyword evidence="10" id="KW-1185">Reference proteome</keyword>
<dbReference type="PANTHER" id="PTHR43297:SF2">
    <property type="entry name" value="DIPEPTIDE TRANSPORT ATP-BINDING PROTEIN DPPD"/>
    <property type="match status" value="1"/>
</dbReference>
<evidence type="ECO:0000259" key="8">
    <source>
        <dbReference type="PROSITE" id="PS50893"/>
    </source>
</evidence>
<evidence type="ECO:0000256" key="6">
    <source>
        <dbReference type="ARBA" id="ARBA00022840"/>
    </source>
</evidence>
<organism evidence="9 10">
    <name type="scientific">Enterocloster hominis</name>
    <name type="common">ex Hitch et al. 2024</name>
    <dbReference type="NCBI Taxonomy" id="1917870"/>
    <lineage>
        <taxon>Bacteria</taxon>
        <taxon>Bacillati</taxon>
        <taxon>Bacillota</taxon>
        <taxon>Clostridia</taxon>
        <taxon>Lachnospirales</taxon>
        <taxon>Lachnospiraceae</taxon>
        <taxon>Enterocloster</taxon>
    </lineage>
</organism>
<dbReference type="SMART" id="SM00382">
    <property type="entry name" value="AAA"/>
    <property type="match status" value="2"/>
</dbReference>
<reference evidence="9 10" key="1">
    <citation type="submission" date="2024-03" db="EMBL/GenBank/DDBJ databases">
        <title>Human intestinal bacterial collection.</title>
        <authorList>
            <person name="Pauvert C."/>
            <person name="Hitch T.C.A."/>
            <person name="Clavel T."/>
        </authorList>
    </citation>
    <scope>NUCLEOTIDE SEQUENCE [LARGE SCALE GENOMIC DNA]</scope>
    <source>
        <strain evidence="9 10">CLA-SR-H021</strain>
    </source>
</reference>
<dbReference type="PROSITE" id="PS00211">
    <property type="entry name" value="ABC_TRANSPORTER_1"/>
    <property type="match status" value="2"/>
</dbReference>
<evidence type="ECO:0000256" key="3">
    <source>
        <dbReference type="ARBA" id="ARBA00022448"/>
    </source>
</evidence>
<proteinExistence type="inferred from homology"/>
<dbReference type="InterPro" id="IPR017871">
    <property type="entry name" value="ABC_transporter-like_CS"/>
</dbReference>
<gene>
    <name evidence="9" type="ORF">WMQ36_11060</name>
</gene>
<evidence type="ECO:0000313" key="10">
    <source>
        <dbReference type="Proteomes" id="UP001454086"/>
    </source>
</evidence>
<evidence type="ECO:0000256" key="7">
    <source>
        <dbReference type="ARBA" id="ARBA00023136"/>
    </source>
</evidence>
<dbReference type="InterPro" id="IPR003439">
    <property type="entry name" value="ABC_transporter-like_ATP-bd"/>
</dbReference>
<evidence type="ECO:0000256" key="4">
    <source>
        <dbReference type="ARBA" id="ARBA00022475"/>
    </source>
</evidence>
<evidence type="ECO:0000256" key="1">
    <source>
        <dbReference type="ARBA" id="ARBA00004202"/>
    </source>
</evidence>
<dbReference type="InterPro" id="IPR013563">
    <property type="entry name" value="Oligopep_ABC_C"/>
</dbReference>
<dbReference type="SUPFAM" id="SSF52540">
    <property type="entry name" value="P-loop containing nucleoside triphosphate hydrolases"/>
    <property type="match status" value="2"/>
</dbReference>
<accession>A0ABV1D530</accession>
<keyword evidence="4" id="KW-1003">Cell membrane</keyword>